<gene>
    <name evidence="1" type="ORF">LR394_33425</name>
</gene>
<comment type="caution">
    <text evidence="1">The sequence shown here is derived from an EMBL/GenBank/DDBJ whole genome shotgun (WGS) entry which is preliminary data.</text>
</comment>
<accession>A0A9X1SX38</accession>
<dbReference type="Gene3D" id="3.30.1330.40">
    <property type="entry name" value="RutC-like"/>
    <property type="match status" value="1"/>
</dbReference>
<protein>
    <recommendedName>
        <fullName evidence="3">RidA family protein</fullName>
    </recommendedName>
</protein>
<reference evidence="1" key="1">
    <citation type="submission" date="2021-11" db="EMBL/GenBank/DDBJ databases">
        <title>Streptomyces corallinus and Kineosporia corallina sp. nov., two new coral-derived marine actinobacteria.</title>
        <authorList>
            <person name="Buangrab K."/>
            <person name="Sutthacheep M."/>
            <person name="Yeemin T."/>
            <person name="Harunari E."/>
            <person name="Igarashi Y."/>
            <person name="Sripreechasak P."/>
            <person name="Kanchanasin P."/>
            <person name="Tanasupawat S."/>
            <person name="Phongsopitanun W."/>
        </authorList>
    </citation>
    <scope>NUCLEOTIDE SEQUENCE</scope>
    <source>
        <strain evidence="1">JCM 31032</strain>
    </source>
</reference>
<dbReference type="InterPro" id="IPR035959">
    <property type="entry name" value="RutC-like_sf"/>
</dbReference>
<dbReference type="EMBL" id="JAJOMB010000024">
    <property type="protein sequence ID" value="MCD5315807.1"/>
    <property type="molecule type" value="Genomic_DNA"/>
</dbReference>
<dbReference type="InterPro" id="IPR006175">
    <property type="entry name" value="YjgF/YER057c/UK114"/>
</dbReference>
<dbReference type="Pfam" id="PF01042">
    <property type="entry name" value="Ribonuc_L-PSP"/>
    <property type="match status" value="1"/>
</dbReference>
<keyword evidence="2" id="KW-1185">Reference proteome</keyword>
<dbReference type="PANTHER" id="PTHR43857:SF1">
    <property type="entry name" value="YJGH FAMILY PROTEIN"/>
    <property type="match status" value="1"/>
</dbReference>
<dbReference type="SUPFAM" id="SSF55298">
    <property type="entry name" value="YjgF-like"/>
    <property type="match status" value="1"/>
</dbReference>
<dbReference type="RefSeq" id="WP_231448626.1">
    <property type="nucleotide sequence ID" value="NZ_JAJOMB010000024.1"/>
</dbReference>
<proteinExistence type="predicted"/>
<evidence type="ECO:0000313" key="2">
    <source>
        <dbReference type="Proteomes" id="UP001138997"/>
    </source>
</evidence>
<dbReference type="PANTHER" id="PTHR43857">
    <property type="entry name" value="BLR7761 PROTEIN"/>
    <property type="match status" value="1"/>
</dbReference>
<dbReference type="AlphaFoldDB" id="A0A9X1SX38"/>
<name>A0A9X1SX38_9ACTN</name>
<evidence type="ECO:0000313" key="1">
    <source>
        <dbReference type="EMBL" id="MCD5315807.1"/>
    </source>
</evidence>
<sequence length="128" mass="13778">MGDIKYITKVEGLGSFGDYSPVSVSGDIVAVAGQFGTDGIEPDVQVRGSFESVGKALAAAGLGFEDVFQFRTYLVGRETIPTFMKVRKEVFAEIYPSGEYPPNTLLIVAGLVEPQFVVEIEALARIPK</sequence>
<dbReference type="Proteomes" id="UP001138997">
    <property type="component" value="Unassembled WGS sequence"/>
</dbReference>
<evidence type="ECO:0008006" key="3">
    <source>
        <dbReference type="Google" id="ProtNLM"/>
    </source>
</evidence>
<organism evidence="1 2">
    <name type="scientific">Kineosporia babensis</name>
    <dbReference type="NCBI Taxonomy" id="499548"/>
    <lineage>
        <taxon>Bacteria</taxon>
        <taxon>Bacillati</taxon>
        <taxon>Actinomycetota</taxon>
        <taxon>Actinomycetes</taxon>
        <taxon>Kineosporiales</taxon>
        <taxon>Kineosporiaceae</taxon>
        <taxon>Kineosporia</taxon>
    </lineage>
</organism>